<dbReference type="InterPro" id="IPR041373">
    <property type="entry name" value="RT_RNaseH"/>
</dbReference>
<keyword evidence="10" id="KW-0175">Coiled coil</keyword>
<dbReference type="SUPFAM" id="SSF56672">
    <property type="entry name" value="DNA/RNA polymerases"/>
    <property type="match status" value="1"/>
</dbReference>
<evidence type="ECO:0000256" key="1">
    <source>
        <dbReference type="ARBA" id="ARBA00010879"/>
    </source>
</evidence>
<dbReference type="Gene3D" id="1.10.340.70">
    <property type="match status" value="1"/>
</dbReference>
<keyword evidence="7" id="KW-0378">Hydrolase</keyword>
<dbReference type="InterPro" id="IPR043502">
    <property type="entry name" value="DNA/RNA_pol_sf"/>
</dbReference>
<keyword evidence="6" id="KW-0255">Endonuclease</keyword>
<comment type="similarity">
    <text evidence="1">Belongs to the beta type-B retroviral polymerase family. HERV class-II K(HML-2) pol subfamily.</text>
</comment>
<dbReference type="InterPro" id="IPR012337">
    <property type="entry name" value="RNaseH-like_sf"/>
</dbReference>
<dbReference type="InterPro" id="IPR000477">
    <property type="entry name" value="RT_dom"/>
</dbReference>
<protein>
    <recommendedName>
        <fullName evidence="9">Gypsy retrotransposon integrase-like protein 1</fullName>
        <ecNumber evidence="2">3.1.26.4</ecNumber>
    </recommendedName>
</protein>
<evidence type="ECO:0000256" key="6">
    <source>
        <dbReference type="ARBA" id="ARBA00022759"/>
    </source>
</evidence>
<dbReference type="Pfam" id="PF17921">
    <property type="entry name" value="Integrase_H2C2"/>
    <property type="match status" value="1"/>
</dbReference>
<dbReference type="SUPFAM" id="SSF53098">
    <property type="entry name" value="Ribonuclease H-like"/>
    <property type="match status" value="1"/>
</dbReference>
<keyword evidence="8" id="KW-0695">RNA-directed DNA polymerase</keyword>
<dbReference type="Gene3D" id="3.30.70.270">
    <property type="match status" value="2"/>
</dbReference>
<evidence type="ECO:0000256" key="4">
    <source>
        <dbReference type="ARBA" id="ARBA00022695"/>
    </source>
</evidence>
<dbReference type="Gene3D" id="3.30.420.10">
    <property type="entry name" value="Ribonuclease H-like superfamily/Ribonuclease H"/>
    <property type="match status" value="1"/>
</dbReference>
<dbReference type="Pfam" id="PF00665">
    <property type="entry name" value="rve"/>
    <property type="match status" value="1"/>
</dbReference>
<name>A0ABQ8ME84_LABRO</name>
<keyword evidence="4" id="KW-0548">Nucleotidyltransferase</keyword>
<dbReference type="PROSITE" id="PS50878">
    <property type="entry name" value="RT_POL"/>
    <property type="match status" value="1"/>
</dbReference>
<gene>
    <name evidence="14" type="ORF">H4Q32_006741</name>
</gene>
<dbReference type="InterPro" id="IPR001584">
    <property type="entry name" value="Integrase_cat-core"/>
</dbReference>
<dbReference type="CDD" id="cd01647">
    <property type="entry name" value="RT_LTR"/>
    <property type="match status" value="1"/>
</dbReference>
<evidence type="ECO:0000313" key="15">
    <source>
        <dbReference type="Proteomes" id="UP000830375"/>
    </source>
</evidence>
<dbReference type="Gene3D" id="3.10.10.10">
    <property type="entry name" value="HIV Type 1 Reverse Transcriptase, subunit A, domain 1"/>
    <property type="match status" value="1"/>
</dbReference>
<dbReference type="PANTHER" id="PTHR37984:SF15">
    <property type="entry name" value="INTEGRASE CATALYTIC DOMAIN-CONTAINING PROTEIN"/>
    <property type="match status" value="1"/>
</dbReference>
<proteinExistence type="inferred from homology"/>
<comment type="caution">
    <text evidence="14">The sequence shown here is derived from an EMBL/GenBank/DDBJ whole genome shotgun (WGS) entry which is preliminary data.</text>
</comment>
<dbReference type="PROSITE" id="PS50994">
    <property type="entry name" value="INTEGRASE"/>
    <property type="match status" value="1"/>
</dbReference>
<feature type="region of interest" description="Disordered" evidence="11">
    <location>
        <begin position="540"/>
        <end position="560"/>
    </location>
</feature>
<organism evidence="14 15">
    <name type="scientific">Labeo rohita</name>
    <name type="common">Indian major carp</name>
    <name type="synonym">Cyprinus rohita</name>
    <dbReference type="NCBI Taxonomy" id="84645"/>
    <lineage>
        <taxon>Eukaryota</taxon>
        <taxon>Metazoa</taxon>
        <taxon>Chordata</taxon>
        <taxon>Craniata</taxon>
        <taxon>Vertebrata</taxon>
        <taxon>Euteleostomi</taxon>
        <taxon>Actinopterygii</taxon>
        <taxon>Neopterygii</taxon>
        <taxon>Teleostei</taxon>
        <taxon>Ostariophysi</taxon>
        <taxon>Cypriniformes</taxon>
        <taxon>Cyprinidae</taxon>
        <taxon>Labeoninae</taxon>
        <taxon>Labeonini</taxon>
        <taxon>Labeo</taxon>
    </lineage>
</organism>
<evidence type="ECO:0000256" key="5">
    <source>
        <dbReference type="ARBA" id="ARBA00022722"/>
    </source>
</evidence>
<evidence type="ECO:0000256" key="11">
    <source>
        <dbReference type="SAM" id="MobiDB-lite"/>
    </source>
</evidence>
<dbReference type="InterPro" id="IPR036397">
    <property type="entry name" value="RNaseH_sf"/>
</dbReference>
<feature type="coiled-coil region" evidence="10">
    <location>
        <begin position="750"/>
        <end position="777"/>
    </location>
</feature>
<keyword evidence="3" id="KW-0808">Transferase</keyword>
<evidence type="ECO:0000259" key="12">
    <source>
        <dbReference type="PROSITE" id="PS50878"/>
    </source>
</evidence>
<dbReference type="CDD" id="cd09274">
    <property type="entry name" value="RNase_HI_RT_Ty3"/>
    <property type="match status" value="1"/>
</dbReference>
<evidence type="ECO:0000256" key="8">
    <source>
        <dbReference type="ARBA" id="ARBA00022918"/>
    </source>
</evidence>
<dbReference type="Gene3D" id="3.10.20.370">
    <property type="match status" value="1"/>
</dbReference>
<sequence length="1218" mass="140251">MGAQVSMVGLTWVEKFLPNVPIKPTEDLLSNTQLHITAANGSVIPFVGWIEVLLQLKSHRHEDLAIHVPMLVSTCCNDSPLLGFNVIEELIGVNSNQPNSTEILTILLSEAMNVRQSIANKIVNVVVQLTDPEEISDSRVVKVGKKGLKIKIGELCEVKCRVRGWPEGGVMPFEPLPECPVQDGLEIFPTVVDVPKGVCKIVKIPIMNSLDMTFTSLQGQFWVPSLQYLKSYPSLLLEEKTASRSCKSLEPEQEQEIVRQLLYDESDVFAHDDGDIGCIPNLKLKINLKDDTPVQKWYNSIPKPLYKEVKERRTVALRLCVDFRELNRKTIPDGHPLPRIQDLLDSLGGFTWFSILDQGSAYHQGFVDEDCRHMTAFSTPWGLYEWKCIPFGLTNAPAAFQRCMEGVLEDIRDKCCSPYLDDVLCYSKTFHEHVDDFRQVLCRMREYGIKLRPKKCELFKRQIRYLGRMVSGQGIEIDPKDLEAVLQLKKNKKPKTVGEVRTLLGFLSYYRSFIQDFSRLVKPLYELLQNPKEETVLKAAKTSQGRQKTRKGTKAQMPSRTPIQWTTEHRAVLSKFIEMLTSPPILAYPDFDLPFVLHTDASNEGLGAVLYQRQAGKLRVIGFGSRTLTPAERNYHLNSGKLEFLALKWAICDKFRDYLYYAPKFTLYTDNNPLTYVLSTARLNAIHHRWVGELSDFHFDVKYRPGKQNSDADTLSRYPFNLTDHLSDYTEAVPFEVVSAKWQGSKAVVEEEAQEDVRALQQDNECIKEVIKLKENNWTPNNKEKKTVTRGTRRLVQEWNKLIVEEGILYRHSGNRKQLVLPEKLKPMVLKNLHDNMGHIGTDKVIHLAHDRFYWPFMQNEIEEYVIRKFNCIKQKRPNVPERAPMGSITTSSPFELVSIDYLHLEQSKGGYEYILVLVDHFTCFAQAYPTKNKSGKMAAEKIFQDFIPRFGYPERLHHDQGREFENHQTLQQLAGISHSWTTPSHPRGNPVERLDRTLLQMLRILEKEKKADWKEHLPHLVHVYNCTRHEATGYSPFFLLYGRPPRLPIDLMFNLKPEKETESHYGICLREGVQGSSVHTGKKQCTDWWRESKTGPVYRIQPEIGKKAIRVLHRNLLLPVNDLPIEDHTPKVPVRKRQEKKRTETELSVDQEEEKWYYPYLPVTIDNQGNVNLSQKSQTEKRSQLRPIAREFYLSRVPDHVRSRGPGSNFTQEAGVV</sequence>
<dbReference type="Pfam" id="PF00078">
    <property type="entry name" value="RVT_1"/>
    <property type="match status" value="1"/>
</dbReference>
<evidence type="ECO:0000256" key="10">
    <source>
        <dbReference type="SAM" id="Coils"/>
    </source>
</evidence>
<reference evidence="14 15" key="1">
    <citation type="submission" date="2022-01" db="EMBL/GenBank/DDBJ databases">
        <title>A high-quality chromosome-level genome assembly of rohu carp, Labeo rohita.</title>
        <authorList>
            <person name="Arick M.A. II"/>
            <person name="Hsu C.-Y."/>
            <person name="Magbanua Z."/>
            <person name="Pechanova O."/>
            <person name="Grover C."/>
            <person name="Miller E."/>
            <person name="Thrash A."/>
            <person name="Ezzel L."/>
            <person name="Alam S."/>
            <person name="Benzie J."/>
            <person name="Hamilton M."/>
            <person name="Karsi A."/>
            <person name="Lawrence M.L."/>
            <person name="Peterson D.G."/>
        </authorList>
    </citation>
    <scope>NUCLEOTIDE SEQUENCE [LARGE SCALE GENOMIC DNA]</scope>
    <source>
        <strain evidence="15">BAU-BD-2019</strain>
        <tissue evidence="14">Blood</tissue>
    </source>
</reference>
<dbReference type="InterPro" id="IPR041588">
    <property type="entry name" value="Integrase_H2C2"/>
</dbReference>
<dbReference type="Proteomes" id="UP000830375">
    <property type="component" value="Unassembled WGS sequence"/>
</dbReference>
<evidence type="ECO:0000313" key="14">
    <source>
        <dbReference type="EMBL" id="KAI2661202.1"/>
    </source>
</evidence>
<evidence type="ECO:0000256" key="9">
    <source>
        <dbReference type="ARBA" id="ARBA00039658"/>
    </source>
</evidence>
<feature type="domain" description="Reverse transcriptase" evidence="12">
    <location>
        <begin position="282"/>
        <end position="470"/>
    </location>
</feature>
<keyword evidence="5" id="KW-0540">Nuclease</keyword>
<dbReference type="Pfam" id="PF17917">
    <property type="entry name" value="RT_RNaseH"/>
    <property type="match status" value="1"/>
</dbReference>
<evidence type="ECO:0000259" key="13">
    <source>
        <dbReference type="PROSITE" id="PS50994"/>
    </source>
</evidence>
<keyword evidence="15" id="KW-1185">Reference proteome</keyword>
<dbReference type="PANTHER" id="PTHR37984">
    <property type="entry name" value="PROTEIN CBG26694"/>
    <property type="match status" value="1"/>
</dbReference>
<evidence type="ECO:0000256" key="3">
    <source>
        <dbReference type="ARBA" id="ARBA00022679"/>
    </source>
</evidence>
<accession>A0ABQ8ME84</accession>
<dbReference type="EC" id="3.1.26.4" evidence="2"/>
<dbReference type="InterPro" id="IPR050951">
    <property type="entry name" value="Retrovirus_Pol_polyprotein"/>
</dbReference>
<feature type="domain" description="Integrase catalytic" evidence="13">
    <location>
        <begin position="890"/>
        <end position="1045"/>
    </location>
</feature>
<evidence type="ECO:0000256" key="2">
    <source>
        <dbReference type="ARBA" id="ARBA00012180"/>
    </source>
</evidence>
<dbReference type="InterPro" id="IPR043128">
    <property type="entry name" value="Rev_trsase/Diguanyl_cyclase"/>
</dbReference>
<evidence type="ECO:0000256" key="7">
    <source>
        <dbReference type="ARBA" id="ARBA00022801"/>
    </source>
</evidence>
<dbReference type="EMBL" id="JACTAM010000008">
    <property type="protein sequence ID" value="KAI2661202.1"/>
    <property type="molecule type" value="Genomic_DNA"/>
</dbReference>